<feature type="compositionally biased region" description="Basic residues" evidence="1">
    <location>
        <begin position="94"/>
        <end position="108"/>
    </location>
</feature>
<reference evidence="3" key="2">
    <citation type="journal article" date="2008" name="Nucleic Acids Res.">
        <title>The rice annotation project database (RAP-DB): 2008 update.</title>
        <authorList>
            <consortium name="The rice annotation project (RAP)"/>
        </authorList>
    </citation>
    <scope>GENOME REANNOTATION</scope>
    <source>
        <strain evidence="3">cv. Nipponbare</strain>
    </source>
</reference>
<feature type="compositionally biased region" description="Pro residues" evidence="1">
    <location>
        <begin position="119"/>
        <end position="131"/>
    </location>
</feature>
<evidence type="ECO:0000313" key="2">
    <source>
        <dbReference type="EMBL" id="BAC82969.1"/>
    </source>
</evidence>
<evidence type="ECO:0000313" key="3">
    <source>
        <dbReference type="Proteomes" id="UP000000763"/>
    </source>
</evidence>
<dbReference type="Proteomes" id="UP000000763">
    <property type="component" value="Chromosome 7"/>
</dbReference>
<feature type="region of interest" description="Disordered" evidence="1">
    <location>
        <begin position="17"/>
        <end position="192"/>
    </location>
</feature>
<sequence>MSPAHRRYLHYAHHLHNNRNPCHPDPIEDAPDLEPDPAVLLTTTAGHASRGAGYLQDTGRRAAAGSADSTAAALPPSPSPPPSATTPPRASRLDHHHRQPRRRCRPTRSVRAARIWRSLPPPPRRAPPPPDIGKREAPPLPSLQPRGFADGGEAEEGGGREGAAGSSSPEPPQGRATREEIGLGARIRLKTF</sequence>
<proteinExistence type="predicted"/>
<protein>
    <submittedName>
        <fullName evidence="2">Uncharacterized protein</fullName>
    </submittedName>
</protein>
<feature type="compositionally biased region" description="Low complexity" evidence="1">
    <location>
        <begin position="61"/>
        <end position="74"/>
    </location>
</feature>
<dbReference type="AlphaFoldDB" id="Q6ZLJ8"/>
<name>Q6ZLJ8_ORYSJ</name>
<reference evidence="3" key="1">
    <citation type="journal article" date="2005" name="Nature">
        <title>The map-based sequence of the rice genome.</title>
        <authorList>
            <consortium name="International rice genome sequencing project (IRGSP)"/>
            <person name="Matsumoto T."/>
            <person name="Wu J."/>
            <person name="Kanamori H."/>
            <person name="Katayose Y."/>
            <person name="Fujisawa M."/>
            <person name="Namiki N."/>
            <person name="Mizuno H."/>
            <person name="Yamamoto K."/>
            <person name="Antonio B.A."/>
            <person name="Baba T."/>
            <person name="Sakata K."/>
            <person name="Nagamura Y."/>
            <person name="Aoki H."/>
            <person name="Arikawa K."/>
            <person name="Arita K."/>
            <person name="Bito T."/>
            <person name="Chiden Y."/>
            <person name="Fujitsuka N."/>
            <person name="Fukunaka R."/>
            <person name="Hamada M."/>
            <person name="Harada C."/>
            <person name="Hayashi A."/>
            <person name="Hijishita S."/>
            <person name="Honda M."/>
            <person name="Hosokawa S."/>
            <person name="Ichikawa Y."/>
            <person name="Idonuma A."/>
            <person name="Iijima M."/>
            <person name="Ikeda M."/>
            <person name="Ikeno M."/>
            <person name="Ito K."/>
            <person name="Ito S."/>
            <person name="Ito T."/>
            <person name="Ito Y."/>
            <person name="Ito Y."/>
            <person name="Iwabuchi A."/>
            <person name="Kamiya K."/>
            <person name="Karasawa W."/>
            <person name="Kurita K."/>
            <person name="Katagiri S."/>
            <person name="Kikuta A."/>
            <person name="Kobayashi H."/>
            <person name="Kobayashi N."/>
            <person name="Machita K."/>
            <person name="Maehara T."/>
            <person name="Masukawa M."/>
            <person name="Mizubayashi T."/>
            <person name="Mukai Y."/>
            <person name="Nagasaki H."/>
            <person name="Nagata Y."/>
            <person name="Naito S."/>
            <person name="Nakashima M."/>
            <person name="Nakama Y."/>
            <person name="Nakamichi Y."/>
            <person name="Nakamura M."/>
            <person name="Meguro A."/>
            <person name="Negishi M."/>
            <person name="Ohta I."/>
            <person name="Ohta T."/>
            <person name="Okamoto M."/>
            <person name="Ono N."/>
            <person name="Saji S."/>
            <person name="Sakaguchi M."/>
            <person name="Sakai K."/>
            <person name="Shibata M."/>
            <person name="Shimokawa T."/>
            <person name="Song J."/>
            <person name="Takazaki Y."/>
            <person name="Terasawa K."/>
            <person name="Tsugane M."/>
            <person name="Tsuji K."/>
            <person name="Ueda S."/>
            <person name="Waki K."/>
            <person name="Yamagata H."/>
            <person name="Yamamoto M."/>
            <person name="Yamamoto S."/>
            <person name="Yamane H."/>
            <person name="Yoshiki S."/>
            <person name="Yoshihara R."/>
            <person name="Yukawa K."/>
            <person name="Zhong H."/>
            <person name="Yano M."/>
            <person name="Yuan Q."/>
            <person name="Ouyang S."/>
            <person name="Liu J."/>
            <person name="Jones K.M."/>
            <person name="Gansberger K."/>
            <person name="Moffat K."/>
            <person name="Hill J."/>
            <person name="Bera J."/>
            <person name="Fadrosh D."/>
            <person name="Jin S."/>
            <person name="Johri S."/>
            <person name="Kim M."/>
            <person name="Overton L."/>
            <person name="Reardon M."/>
            <person name="Tsitrin T."/>
            <person name="Vuong H."/>
            <person name="Weaver B."/>
            <person name="Ciecko A."/>
            <person name="Tallon L."/>
            <person name="Jackson J."/>
            <person name="Pai G."/>
            <person name="Aken S.V."/>
            <person name="Utterback T."/>
            <person name="Reidmuller S."/>
            <person name="Feldblyum T."/>
            <person name="Hsiao J."/>
            <person name="Zismann V."/>
            <person name="Iobst S."/>
            <person name="de Vazeille A.R."/>
            <person name="Buell C.R."/>
            <person name="Ying K."/>
            <person name="Li Y."/>
            <person name="Lu T."/>
            <person name="Huang Y."/>
            <person name="Zhao Q."/>
            <person name="Feng Q."/>
            <person name="Zhang L."/>
            <person name="Zhu J."/>
            <person name="Weng Q."/>
            <person name="Mu J."/>
            <person name="Lu Y."/>
            <person name="Fan D."/>
            <person name="Liu Y."/>
            <person name="Guan J."/>
            <person name="Zhang Y."/>
            <person name="Yu S."/>
            <person name="Liu X."/>
            <person name="Zhang Y."/>
            <person name="Hong G."/>
            <person name="Han B."/>
            <person name="Choisne N."/>
            <person name="Demange N."/>
            <person name="Orjeda G."/>
            <person name="Samain S."/>
            <person name="Cattolico L."/>
            <person name="Pelletier E."/>
            <person name="Couloux A."/>
            <person name="Segurens B."/>
            <person name="Wincker P."/>
            <person name="D'Hont A."/>
            <person name="Scarpelli C."/>
            <person name="Weissenbach J."/>
            <person name="Salanoubat M."/>
            <person name="Quetier F."/>
            <person name="Yu Y."/>
            <person name="Kim H.R."/>
            <person name="Rambo T."/>
            <person name="Currie J."/>
            <person name="Collura K."/>
            <person name="Luo M."/>
            <person name="Yang T."/>
            <person name="Ammiraju J.S.S."/>
            <person name="Engler F."/>
            <person name="Soderlund C."/>
            <person name="Wing R.A."/>
            <person name="Palmer L.E."/>
            <person name="de la Bastide M."/>
            <person name="Spiegel L."/>
            <person name="Nascimento L."/>
            <person name="Zutavern T."/>
            <person name="O'Shaughnessy A."/>
            <person name="Dike S."/>
            <person name="Dedhia N."/>
            <person name="Preston R."/>
            <person name="Balija V."/>
            <person name="McCombie W.R."/>
            <person name="Chow T."/>
            <person name="Chen H."/>
            <person name="Chung M."/>
            <person name="Chen C."/>
            <person name="Shaw J."/>
            <person name="Wu H."/>
            <person name="Hsiao K."/>
            <person name="Chao Y."/>
            <person name="Chu M."/>
            <person name="Cheng C."/>
            <person name="Hour A."/>
            <person name="Lee P."/>
            <person name="Lin S."/>
            <person name="Lin Y."/>
            <person name="Liou J."/>
            <person name="Liu S."/>
            <person name="Hsing Y."/>
            <person name="Raghuvanshi S."/>
            <person name="Mohanty A."/>
            <person name="Bharti A.K."/>
            <person name="Gaur A."/>
            <person name="Gupta V."/>
            <person name="Kumar D."/>
            <person name="Ravi V."/>
            <person name="Vij S."/>
            <person name="Kapur A."/>
            <person name="Khurana P."/>
            <person name="Khurana P."/>
            <person name="Khurana J.P."/>
            <person name="Tyagi A.K."/>
            <person name="Gaikwad K."/>
            <person name="Singh A."/>
            <person name="Dalal V."/>
            <person name="Srivastava S."/>
            <person name="Dixit A."/>
            <person name="Pal A.K."/>
            <person name="Ghazi I.A."/>
            <person name="Yadav M."/>
            <person name="Pandit A."/>
            <person name="Bhargava A."/>
            <person name="Sureshbabu K."/>
            <person name="Batra K."/>
            <person name="Sharma T.R."/>
            <person name="Mohapatra T."/>
            <person name="Singh N.K."/>
            <person name="Messing J."/>
            <person name="Nelson A.B."/>
            <person name="Fuks G."/>
            <person name="Kavchok S."/>
            <person name="Keizer G."/>
            <person name="Linton E."/>
            <person name="Llaca V."/>
            <person name="Song R."/>
            <person name="Tanyolac B."/>
            <person name="Young S."/>
            <person name="Ho-Il K."/>
            <person name="Hahn J.H."/>
            <person name="Sangsakoo G."/>
            <person name="Vanavichit A."/>
            <person name="de Mattos Luiz.A.T."/>
            <person name="Zimmer P.D."/>
            <person name="Malone G."/>
            <person name="Dellagostin O."/>
            <person name="de Oliveira A.C."/>
            <person name="Bevan M."/>
            <person name="Bancroft I."/>
            <person name="Minx P."/>
            <person name="Cordum H."/>
            <person name="Wilson R."/>
            <person name="Cheng Z."/>
            <person name="Jin W."/>
            <person name="Jiang J."/>
            <person name="Leong S.A."/>
            <person name="Iwama H."/>
            <person name="Gojobori T."/>
            <person name="Itoh T."/>
            <person name="Niimura Y."/>
            <person name="Fujii Y."/>
            <person name="Habara T."/>
            <person name="Sakai H."/>
            <person name="Sato Y."/>
            <person name="Wilson G."/>
            <person name="Kumar K."/>
            <person name="McCouch S."/>
            <person name="Juretic N."/>
            <person name="Hoen D."/>
            <person name="Wright S."/>
            <person name="Bruskiewich R."/>
            <person name="Bureau T."/>
            <person name="Miyao A."/>
            <person name="Hirochika H."/>
            <person name="Nishikawa T."/>
            <person name="Kadowaki K."/>
            <person name="Sugiura M."/>
            <person name="Burr B."/>
            <person name="Sasaki T."/>
        </authorList>
    </citation>
    <scope>NUCLEOTIDE SEQUENCE [LARGE SCALE GENOMIC DNA]</scope>
    <source>
        <strain evidence="3">cv. Nipponbare</strain>
    </source>
</reference>
<feature type="compositionally biased region" description="Pro residues" evidence="1">
    <location>
        <begin position="75"/>
        <end position="85"/>
    </location>
</feature>
<dbReference type="EMBL" id="AP003748">
    <property type="protein sequence ID" value="BAC82969.1"/>
    <property type="molecule type" value="Genomic_DNA"/>
</dbReference>
<evidence type="ECO:0000256" key="1">
    <source>
        <dbReference type="SAM" id="MobiDB-lite"/>
    </source>
</evidence>
<accession>Q6ZLJ8</accession>
<organism evidence="2 3">
    <name type="scientific">Oryza sativa subsp. japonica</name>
    <name type="common">Rice</name>
    <dbReference type="NCBI Taxonomy" id="39947"/>
    <lineage>
        <taxon>Eukaryota</taxon>
        <taxon>Viridiplantae</taxon>
        <taxon>Streptophyta</taxon>
        <taxon>Embryophyta</taxon>
        <taxon>Tracheophyta</taxon>
        <taxon>Spermatophyta</taxon>
        <taxon>Magnoliopsida</taxon>
        <taxon>Liliopsida</taxon>
        <taxon>Poales</taxon>
        <taxon>Poaceae</taxon>
        <taxon>BOP clade</taxon>
        <taxon>Oryzoideae</taxon>
        <taxon>Oryzeae</taxon>
        <taxon>Oryzinae</taxon>
        <taxon>Oryza</taxon>
        <taxon>Oryza sativa</taxon>
    </lineage>
</organism>
<gene>
    <name evidence="2" type="primary">OJ1136_A05.24</name>
</gene>